<dbReference type="Gramene" id="ESR60131">
    <property type="protein sequence ID" value="ESR60131"/>
    <property type="gene ID" value="CICLE_v10018390mg"/>
</dbReference>
<dbReference type="KEGG" id="cic:CICLE_v10018390mg"/>
<name>V4UD22_CITCL</name>
<keyword evidence="2" id="KW-1185">Reference proteome</keyword>
<reference evidence="1 2" key="1">
    <citation type="submission" date="2013-10" db="EMBL/GenBank/DDBJ databases">
        <authorList>
            <consortium name="International Citrus Genome Consortium"/>
            <person name="Jenkins J."/>
            <person name="Schmutz J."/>
            <person name="Prochnik S."/>
            <person name="Rokhsar D."/>
            <person name="Gmitter F."/>
            <person name="Ollitrault P."/>
            <person name="Machado M."/>
            <person name="Talon M."/>
            <person name="Wincker P."/>
            <person name="Jaillon O."/>
            <person name="Morgante M."/>
        </authorList>
    </citation>
    <scope>NUCLEOTIDE SEQUENCE</scope>
    <source>
        <strain evidence="2">cv. Clemenules</strain>
    </source>
</reference>
<organism evidence="1 2">
    <name type="scientific">Citrus clementina</name>
    <name type="common">Clementine</name>
    <name type="synonym">Citrus deliciosa x Citrus sinensis</name>
    <dbReference type="NCBI Taxonomy" id="85681"/>
    <lineage>
        <taxon>Eukaryota</taxon>
        <taxon>Viridiplantae</taxon>
        <taxon>Streptophyta</taxon>
        <taxon>Embryophyta</taxon>
        <taxon>Tracheophyta</taxon>
        <taxon>Spermatophyta</taxon>
        <taxon>Magnoliopsida</taxon>
        <taxon>eudicotyledons</taxon>
        <taxon>Gunneridae</taxon>
        <taxon>Pentapetalae</taxon>
        <taxon>rosids</taxon>
        <taxon>malvids</taxon>
        <taxon>Sapindales</taxon>
        <taxon>Rutaceae</taxon>
        <taxon>Aurantioideae</taxon>
        <taxon>Citrus</taxon>
    </lineage>
</organism>
<dbReference type="InParanoid" id="V4UD22"/>
<sequence length="86" mass="10123">MYFSKPGPLKIRKKSFTHLKNTQENRASSQVFFKKNIHCNLHKILLSTIVRTNPKVKIKARLLHQLDKLQQIIIPLQIILKPIKKK</sequence>
<protein>
    <submittedName>
        <fullName evidence="1">Uncharacterized protein</fullName>
    </submittedName>
</protein>
<dbReference type="EMBL" id="KI536312">
    <property type="protein sequence ID" value="ESR60131.1"/>
    <property type="molecule type" value="Genomic_DNA"/>
</dbReference>
<evidence type="ECO:0000313" key="1">
    <source>
        <dbReference type="EMBL" id="ESR60131.1"/>
    </source>
</evidence>
<dbReference type="Proteomes" id="UP000030687">
    <property type="component" value="Unassembled WGS sequence"/>
</dbReference>
<evidence type="ECO:0000313" key="2">
    <source>
        <dbReference type="Proteomes" id="UP000030687"/>
    </source>
</evidence>
<dbReference type="AlphaFoldDB" id="V4UD22"/>
<proteinExistence type="predicted"/>
<gene>
    <name evidence="1" type="ORF">CICLE_v10018390mg</name>
</gene>
<accession>V4UD22</accession>